<dbReference type="PATRIC" id="fig|718255.3.peg.1323"/>
<dbReference type="SUPFAM" id="SSF54675">
    <property type="entry name" value="Nicotinate/Quinolinate PRTase N-terminal domain-like"/>
    <property type="match status" value="1"/>
</dbReference>
<evidence type="ECO:0000256" key="5">
    <source>
        <dbReference type="ARBA" id="ARBA00022598"/>
    </source>
</evidence>
<dbReference type="PIRSF" id="PIRSF000484">
    <property type="entry name" value="NAPRT"/>
    <property type="match status" value="1"/>
</dbReference>
<dbReference type="HOGENOM" id="CLU_025154_2_1_9"/>
<dbReference type="UniPathway" id="UPA00253">
    <property type="reaction ID" value="UER00457"/>
</dbReference>
<dbReference type="InterPro" id="IPR013785">
    <property type="entry name" value="Aldolase_TIM"/>
</dbReference>
<dbReference type="FunFam" id="3.20.20.70:FF:000076">
    <property type="entry name" value="Nicotinate phosphoribosyltransferase"/>
    <property type="match status" value="1"/>
</dbReference>
<accession>D4L3K0</accession>
<dbReference type="EMBL" id="FP929050">
    <property type="protein sequence ID" value="CBL14190.1"/>
    <property type="molecule type" value="Genomic_DNA"/>
</dbReference>
<dbReference type="Gene3D" id="3.20.20.70">
    <property type="entry name" value="Aldolase class I"/>
    <property type="match status" value="1"/>
</dbReference>
<dbReference type="PANTHER" id="PTHR11098">
    <property type="entry name" value="NICOTINATE PHOSPHORIBOSYLTRANSFERASE"/>
    <property type="match status" value="1"/>
</dbReference>
<dbReference type="GO" id="GO:0005829">
    <property type="term" value="C:cytosol"/>
    <property type="evidence" value="ECO:0007669"/>
    <property type="project" value="TreeGrafter"/>
</dbReference>
<comment type="PTM">
    <text evidence="9">Transiently phosphorylated on a His residue during the reaction cycle. Phosphorylation strongly increases the affinity for substrates and increases the rate of nicotinate D-ribonucleotide production. Dephosphorylation regenerates the low-affinity form of the enzyme, leading to product release.</text>
</comment>
<feature type="domain" description="Nicotinate/nicotinamide phosphoribosyltransferase" evidence="10">
    <location>
        <begin position="160"/>
        <end position="349"/>
    </location>
</feature>
<dbReference type="InterPro" id="IPR007229">
    <property type="entry name" value="Nic_PRibTrfase-Fam"/>
</dbReference>
<evidence type="ECO:0000256" key="2">
    <source>
        <dbReference type="ARBA" id="ARBA00010897"/>
    </source>
</evidence>
<evidence type="ECO:0000313" key="13">
    <source>
        <dbReference type="EMBL" id="CBL14190.1"/>
    </source>
</evidence>
<dbReference type="AlphaFoldDB" id="D4L3K0"/>
<dbReference type="InterPro" id="IPR041525">
    <property type="entry name" value="N/Namide_PRibTrfase"/>
</dbReference>
<evidence type="ECO:0000256" key="1">
    <source>
        <dbReference type="ARBA" id="ARBA00004952"/>
    </source>
</evidence>
<evidence type="ECO:0000313" key="14">
    <source>
        <dbReference type="Proteomes" id="UP000008953"/>
    </source>
</evidence>
<sequence length="487" mass="55038">MEIKMKQSETRNLTMMMDLYEMTMANGYFNDQDKDTRVAFDVFYRSNPDGGGFAIFAGLEQILEYIENLHFDEEDIAYFRSLNIFTEDFLAYLKDFKFSGDIYAFKEGTIMYPNEPIITVVAPLIDAQLIETALLAQVNHQSLIATKTRRIVSAAEGRAVSDFGARRAHNMDAAVYGARAAYIGGAVGTATVLAGQMFDIPVSGTMAHSWVMYYKDEFEAFKHYAENYPDGTVLLVDTYDVIGSGIPNAIRVAKEVLEPMGKRLKGIRIDSGDLAYLSKKIRKMLDDAGLEDCKIVVSNSLDEYTITSILQQGGKIDSFGVGERLITAKSDPVFGAVYKISAVEENGTFAPRIKISENVEKITNPGLKDVYRIYDEAGHSVADLITKAGEKVDMSVPYRYADPEKPWKNRSFENCTAKKLQQQVVKAGKRIVEPESLEDIRAYVEKQLNTEVWEEEQRFENPHEHYLDMSPAYYEMKMDMLHESRTR</sequence>
<evidence type="ECO:0000259" key="12">
    <source>
        <dbReference type="Pfam" id="PF17956"/>
    </source>
</evidence>
<dbReference type="PANTHER" id="PTHR11098:SF1">
    <property type="entry name" value="NICOTINATE PHOSPHORIBOSYLTRANSFERASE"/>
    <property type="match status" value="1"/>
</dbReference>
<dbReference type="EC" id="6.3.4.21" evidence="3 9"/>
<feature type="domain" description="Nicotinate phosphoribosyltransferase N-terminal" evidence="11">
    <location>
        <begin position="15"/>
        <end position="139"/>
    </location>
</feature>
<dbReference type="NCBIfam" id="NF009131">
    <property type="entry name" value="PRK12484.1"/>
    <property type="match status" value="1"/>
</dbReference>
<dbReference type="Gene3D" id="3.20.140.10">
    <property type="entry name" value="nicotinate phosphoribosyltransferase"/>
    <property type="match status" value="1"/>
</dbReference>
<comment type="pathway">
    <text evidence="1 9">Cofactor biosynthesis; NAD(+) biosynthesis; nicotinate D-ribonucleotide from nicotinate: step 1/1.</text>
</comment>
<comment type="catalytic activity">
    <reaction evidence="8 9">
        <text>5-phospho-alpha-D-ribose 1-diphosphate + nicotinate + ATP + H2O = nicotinate beta-D-ribonucleotide + ADP + phosphate + diphosphate</text>
        <dbReference type="Rhea" id="RHEA:36163"/>
        <dbReference type="ChEBI" id="CHEBI:15377"/>
        <dbReference type="ChEBI" id="CHEBI:30616"/>
        <dbReference type="ChEBI" id="CHEBI:32544"/>
        <dbReference type="ChEBI" id="CHEBI:33019"/>
        <dbReference type="ChEBI" id="CHEBI:43474"/>
        <dbReference type="ChEBI" id="CHEBI:57502"/>
        <dbReference type="ChEBI" id="CHEBI:58017"/>
        <dbReference type="ChEBI" id="CHEBI:456216"/>
        <dbReference type="EC" id="6.3.4.21"/>
    </reaction>
</comment>
<dbReference type="Pfam" id="PF17956">
    <property type="entry name" value="NAPRTase_C"/>
    <property type="match status" value="1"/>
</dbReference>
<evidence type="ECO:0000256" key="6">
    <source>
        <dbReference type="ARBA" id="ARBA00022642"/>
    </source>
</evidence>
<dbReference type="GO" id="GO:0034355">
    <property type="term" value="P:NAD+ biosynthetic process via the salvage pathway"/>
    <property type="evidence" value="ECO:0007669"/>
    <property type="project" value="TreeGrafter"/>
</dbReference>
<protein>
    <recommendedName>
        <fullName evidence="3 9">Nicotinate phosphoribosyltransferase</fullName>
        <ecNumber evidence="3 9">6.3.4.21</ecNumber>
    </recommendedName>
</protein>
<feature type="domain" description="Nicotinate phosphoribosyltransferase C-terminal" evidence="12">
    <location>
        <begin position="368"/>
        <end position="477"/>
    </location>
</feature>
<dbReference type="InterPro" id="IPR041619">
    <property type="entry name" value="NAPRTase_C"/>
</dbReference>
<evidence type="ECO:0000256" key="7">
    <source>
        <dbReference type="ARBA" id="ARBA00022679"/>
    </source>
</evidence>
<keyword evidence="5 9" id="KW-0436">Ligase</keyword>
<evidence type="ECO:0000256" key="3">
    <source>
        <dbReference type="ARBA" id="ARBA00013236"/>
    </source>
</evidence>
<reference evidence="13 14" key="1">
    <citation type="submission" date="2010-03" db="EMBL/GenBank/DDBJ databases">
        <title>The genome sequence of Roseburia intestinalis XB6B4.</title>
        <authorList>
            <consortium name="metaHIT consortium -- http://www.metahit.eu/"/>
            <person name="Pajon A."/>
            <person name="Turner K."/>
            <person name="Parkhill J."/>
            <person name="Bernalier A."/>
        </authorList>
    </citation>
    <scope>NUCLEOTIDE SEQUENCE [LARGE SCALE GENOMIC DNA]</scope>
    <source>
        <strain evidence="13 14">XB6B4</strain>
    </source>
</reference>
<evidence type="ECO:0000256" key="8">
    <source>
        <dbReference type="ARBA" id="ARBA00048668"/>
    </source>
</evidence>
<reference evidence="13 14" key="2">
    <citation type="submission" date="2010-03" db="EMBL/GenBank/DDBJ databases">
        <authorList>
            <person name="Pajon A."/>
        </authorList>
    </citation>
    <scope>NUCLEOTIDE SEQUENCE [LARGE SCALE GENOMIC DNA]</scope>
    <source>
        <strain evidence="13 14">XB6B4</strain>
    </source>
</reference>
<keyword evidence="4" id="KW-0597">Phosphoprotein</keyword>
<evidence type="ECO:0000256" key="9">
    <source>
        <dbReference type="RuleBase" id="RU365100"/>
    </source>
</evidence>
<dbReference type="InterPro" id="IPR006405">
    <property type="entry name" value="Nic_PRibTrfase_pncB"/>
</dbReference>
<dbReference type="Pfam" id="PF04095">
    <property type="entry name" value="NAPRTase"/>
    <property type="match status" value="1"/>
</dbReference>
<keyword evidence="7 9" id="KW-0808">Transferase</keyword>
<dbReference type="GO" id="GO:0004516">
    <property type="term" value="F:nicotinate phosphoribosyltransferase activity"/>
    <property type="evidence" value="ECO:0007669"/>
    <property type="project" value="UniProtKB-UniRule"/>
</dbReference>
<dbReference type="GO" id="GO:0047280">
    <property type="term" value="F:nicotinamide phosphoribosyltransferase activity"/>
    <property type="evidence" value="ECO:0007669"/>
    <property type="project" value="UniProtKB-ARBA"/>
</dbReference>
<name>D4L3K0_9FIRM</name>
<dbReference type="NCBIfam" id="TIGR01513">
    <property type="entry name" value="NAPRTase_put"/>
    <property type="match status" value="1"/>
</dbReference>
<dbReference type="InterPro" id="IPR040727">
    <property type="entry name" value="NAPRTase_N"/>
</dbReference>
<evidence type="ECO:0000259" key="11">
    <source>
        <dbReference type="Pfam" id="PF17767"/>
    </source>
</evidence>
<dbReference type="NCBIfam" id="NF006695">
    <property type="entry name" value="PRK09243.1-2"/>
    <property type="match status" value="1"/>
</dbReference>
<evidence type="ECO:0000256" key="4">
    <source>
        <dbReference type="ARBA" id="ARBA00022553"/>
    </source>
</evidence>
<keyword evidence="13" id="KW-0328">Glycosyltransferase</keyword>
<dbReference type="CDD" id="cd01570">
    <property type="entry name" value="NAPRTase_A"/>
    <property type="match status" value="1"/>
</dbReference>
<keyword evidence="6 9" id="KW-0662">Pyridine nucleotide biosynthesis</keyword>
<dbReference type="InterPro" id="IPR036068">
    <property type="entry name" value="Nicotinate_pribotase-like_C"/>
</dbReference>
<gene>
    <name evidence="13" type="ORF">RO1_39820</name>
</gene>
<comment type="function">
    <text evidence="9">Catalyzes the first step in the biosynthesis of NAD from nicotinic acid, the ATP-dependent synthesis of beta-nicotinate D-ribonucleotide from nicotinate and 5-phospho-D-ribose 1-phosphate.</text>
</comment>
<dbReference type="Proteomes" id="UP000008953">
    <property type="component" value="Chromosome"/>
</dbReference>
<dbReference type="SUPFAM" id="SSF51690">
    <property type="entry name" value="Nicotinate/Quinolinate PRTase C-terminal domain-like"/>
    <property type="match status" value="1"/>
</dbReference>
<evidence type="ECO:0000259" key="10">
    <source>
        <dbReference type="Pfam" id="PF04095"/>
    </source>
</evidence>
<proteinExistence type="inferred from homology"/>
<dbReference type="KEGG" id="rix:RO1_39820"/>
<organism evidence="13 14">
    <name type="scientific">Roseburia intestinalis XB6B4</name>
    <dbReference type="NCBI Taxonomy" id="718255"/>
    <lineage>
        <taxon>Bacteria</taxon>
        <taxon>Bacillati</taxon>
        <taxon>Bacillota</taxon>
        <taxon>Clostridia</taxon>
        <taxon>Lachnospirales</taxon>
        <taxon>Lachnospiraceae</taxon>
        <taxon>Roseburia</taxon>
    </lineage>
</organism>
<dbReference type="Pfam" id="PF17767">
    <property type="entry name" value="NAPRTase_N"/>
    <property type="match status" value="1"/>
</dbReference>
<comment type="similarity">
    <text evidence="2 9">Belongs to the NAPRTase family.</text>
</comment>